<dbReference type="GeneID" id="37270197"/>
<evidence type="ECO:0000256" key="9">
    <source>
        <dbReference type="ARBA" id="ARBA00023242"/>
    </source>
</evidence>
<dbReference type="InterPro" id="IPR007282">
    <property type="entry name" value="NOT2/3/5_C"/>
</dbReference>
<keyword evidence="9 10" id="KW-0539">Nucleus</keyword>
<dbReference type="InterPro" id="IPR012270">
    <property type="entry name" value="CCR4-NOT_su3/5"/>
</dbReference>
<dbReference type="Pfam" id="PF04065">
    <property type="entry name" value="Not3"/>
    <property type="match status" value="1"/>
</dbReference>
<dbReference type="STRING" id="58919.A0A316Z8P1"/>
<dbReference type="Proteomes" id="UP000245946">
    <property type="component" value="Unassembled WGS sequence"/>
</dbReference>
<name>A0A316Z8P1_9BASI</name>
<organism evidence="14 15">
    <name type="scientific">Tilletiopsis washingtonensis</name>
    <dbReference type="NCBI Taxonomy" id="58919"/>
    <lineage>
        <taxon>Eukaryota</taxon>
        <taxon>Fungi</taxon>
        <taxon>Dikarya</taxon>
        <taxon>Basidiomycota</taxon>
        <taxon>Ustilaginomycotina</taxon>
        <taxon>Exobasidiomycetes</taxon>
        <taxon>Entylomatales</taxon>
        <taxon>Entylomatales incertae sedis</taxon>
        <taxon>Tilletiopsis</taxon>
    </lineage>
</organism>
<evidence type="ECO:0000259" key="13">
    <source>
        <dbReference type="Pfam" id="PF04153"/>
    </source>
</evidence>
<keyword evidence="5 10" id="KW-0678">Repressor</keyword>
<dbReference type="GO" id="GO:0000289">
    <property type="term" value="P:nuclear-transcribed mRNA poly(A) tail shortening"/>
    <property type="evidence" value="ECO:0007669"/>
    <property type="project" value="UniProtKB-ARBA"/>
</dbReference>
<accession>A0A316Z8P1</accession>
<dbReference type="InterPro" id="IPR038635">
    <property type="entry name" value="CCR4-NOT_su2/3/5_C_sf"/>
</dbReference>
<protein>
    <recommendedName>
        <fullName evidence="10">General negative regulator of transcription subunit</fullName>
    </recommendedName>
</protein>
<comment type="function">
    <text evidence="10">Acts as component of the CCR4-NOT core complex, which in the nucleus seems to be a general transcription factor, and in the cytoplasm the major mRNA deadenylase involved in mRNA turnover. The NOT protein subcomplex negatively regulates the basal and activated transcription of many genes. Preferentially affects TC-type TATA element-dependent transcription. Could directly or indirectly inhibit component(s) of the general transcription machinery.</text>
</comment>
<dbReference type="GO" id="GO:0005634">
    <property type="term" value="C:nucleus"/>
    <property type="evidence" value="ECO:0007669"/>
    <property type="project" value="UniProtKB-SubCell"/>
</dbReference>
<evidence type="ECO:0000256" key="3">
    <source>
        <dbReference type="ARBA" id="ARBA00007682"/>
    </source>
</evidence>
<evidence type="ECO:0000313" key="14">
    <source>
        <dbReference type="EMBL" id="PWN97404.1"/>
    </source>
</evidence>
<feature type="compositionally biased region" description="Basic and acidic residues" evidence="11">
    <location>
        <begin position="267"/>
        <end position="283"/>
    </location>
</feature>
<keyword evidence="4 10" id="KW-0963">Cytoplasm</keyword>
<dbReference type="InterPro" id="IPR040168">
    <property type="entry name" value="Not2/3/5"/>
</dbReference>
<evidence type="ECO:0000256" key="1">
    <source>
        <dbReference type="ARBA" id="ARBA00004123"/>
    </source>
</evidence>
<feature type="compositionally biased region" description="Low complexity" evidence="11">
    <location>
        <begin position="480"/>
        <end position="515"/>
    </location>
</feature>
<dbReference type="AlphaFoldDB" id="A0A316Z8P1"/>
<dbReference type="GO" id="GO:0006355">
    <property type="term" value="P:regulation of DNA-templated transcription"/>
    <property type="evidence" value="ECO:0007669"/>
    <property type="project" value="InterPro"/>
</dbReference>
<dbReference type="PIRSF" id="PIRSF005290">
    <property type="entry name" value="NOT_su_3_5"/>
    <property type="match status" value="1"/>
</dbReference>
<proteinExistence type="inferred from homology"/>
<feature type="compositionally biased region" description="Polar residues" evidence="11">
    <location>
        <begin position="444"/>
        <end position="455"/>
    </location>
</feature>
<evidence type="ECO:0000256" key="6">
    <source>
        <dbReference type="ARBA" id="ARBA00022553"/>
    </source>
</evidence>
<dbReference type="GO" id="GO:0000932">
    <property type="term" value="C:P-body"/>
    <property type="evidence" value="ECO:0007669"/>
    <property type="project" value="UniProtKB-UniRule"/>
</dbReference>
<sequence>MAARKLATEIERTLKKVAEGVAGFEELYDKMQASTNQTQKEKMEAELKTQIKKLQRLRDQIKTWLQSNDIKDKKPLMDNRKLIETQMERFKACEKEMKTKAFSKEGLIAAAKMDPAERAKADLSNWLSASVDELSHQVEGAEAELETLAGGGKKKKGNSGANERIGELERLNERREWHVQKLEVLLRLLENGQLETDAVAGIKDDIAYFVESNADEDFEEDEGIYDDFNLEEEEEALGLRDNDDVQSSHDGASVAEEPTPPPPPTPKVEKAAPKKKEPEEAAKKSTPARKASDVASSSKEPRAAQGTPSKASAVTASPSALSAAAVASPPRAPSQAALPPIRYAAAAAAAVSPSSTSAPAASASASSPVVSAAQMSEAPSQPSPPPSSVLASSDAPMVTASPSPSHAQSVSAPSASEGVAKDSPASTSDMPPSPTPAPPGLGAQSLQLNGSSQDSPAAAHASALPGSVDAAPGAPLDGKSSGSSVPEGAAAAAAASASASAAGKAGAEGSQAASEFQPAQLAASSAAAGVVQPLGGGAGTSSQRAAAQRQQGTEARLPSSLADLVSSFESAKHKSMNRTNDLTQVHESLESSALGVPEPQDSDAPRYYRAQNPWPSPAWYPQTPLNIFDNPALYSKLEEDTLFYIFYYSQRDYHRYLAANELKRQSWRFSMRFGTWFQRYSQPVSVTAEYEEGSYIYFDFETSWSQRRKQSFRFEYVYLAP</sequence>
<dbReference type="OrthoDB" id="293823at2759"/>
<feature type="compositionally biased region" description="Low complexity" evidence="11">
    <location>
        <begin position="540"/>
        <end position="553"/>
    </location>
</feature>
<feature type="domain" description="NOT2/NOT3/NOT5 C-terminal" evidence="13">
    <location>
        <begin position="593"/>
        <end position="719"/>
    </location>
</feature>
<feature type="domain" description="CCR4-Not complex component Not N-terminal" evidence="12">
    <location>
        <begin position="3"/>
        <end position="231"/>
    </location>
</feature>
<comment type="similarity">
    <text evidence="3 10">Belongs to the CNOT2/3/5 family.</text>
</comment>
<comment type="subcellular location">
    <subcellularLocation>
        <location evidence="2 10">Cytoplasm</location>
    </subcellularLocation>
    <subcellularLocation>
        <location evidence="1 10">Nucleus</location>
    </subcellularLocation>
</comment>
<evidence type="ECO:0000313" key="15">
    <source>
        <dbReference type="Proteomes" id="UP000245946"/>
    </source>
</evidence>
<feature type="region of interest" description="Disordered" evidence="11">
    <location>
        <begin position="235"/>
        <end position="558"/>
    </location>
</feature>
<evidence type="ECO:0000256" key="11">
    <source>
        <dbReference type="SAM" id="MobiDB-lite"/>
    </source>
</evidence>
<dbReference type="PANTHER" id="PTHR23326">
    <property type="entry name" value="CCR4 NOT-RELATED"/>
    <property type="match status" value="1"/>
</dbReference>
<feature type="compositionally biased region" description="Low complexity" evidence="11">
    <location>
        <begin position="311"/>
        <end position="380"/>
    </location>
</feature>
<reference evidence="14 15" key="1">
    <citation type="journal article" date="2018" name="Mol. Biol. Evol.">
        <title>Broad Genomic Sampling Reveals a Smut Pathogenic Ancestry of the Fungal Clade Ustilaginomycotina.</title>
        <authorList>
            <person name="Kijpornyongpan T."/>
            <person name="Mondo S.J."/>
            <person name="Barry K."/>
            <person name="Sandor L."/>
            <person name="Lee J."/>
            <person name="Lipzen A."/>
            <person name="Pangilinan J."/>
            <person name="LaButti K."/>
            <person name="Hainaut M."/>
            <person name="Henrissat B."/>
            <person name="Grigoriev I.V."/>
            <person name="Spatafora J.W."/>
            <person name="Aime M.C."/>
        </authorList>
    </citation>
    <scope>NUCLEOTIDE SEQUENCE [LARGE SCALE GENOMIC DNA]</scope>
    <source>
        <strain evidence="14 15">MCA 4186</strain>
    </source>
</reference>
<dbReference type="EMBL" id="KZ819295">
    <property type="protein sequence ID" value="PWN97404.1"/>
    <property type="molecule type" value="Genomic_DNA"/>
</dbReference>
<keyword evidence="10" id="KW-0010">Activator</keyword>
<keyword evidence="8 10" id="KW-0804">Transcription</keyword>
<evidence type="ECO:0000259" key="12">
    <source>
        <dbReference type="Pfam" id="PF04065"/>
    </source>
</evidence>
<dbReference type="Pfam" id="PF04153">
    <property type="entry name" value="NOT2_3_5_C"/>
    <property type="match status" value="1"/>
</dbReference>
<evidence type="ECO:0000256" key="10">
    <source>
        <dbReference type="PIRNR" id="PIRNR005290"/>
    </source>
</evidence>
<keyword evidence="15" id="KW-1185">Reference proteome</keyword>
<gene>
    <name evidence="14" type="ORF">FA09DRAFT_330568</name>
</gene>
<dbReference type="GO" id="GO:0030015">
    <property type="term" value="C:CCR4-NOT core complex"/>
    <property type="evidence" value="ECO:0007669"/>
    <property type="project" value="UniProtKB-UniRule"/>
</dbReference>
<evidence type="ECO:0000256" key="7">
    <source>
        <dbReference type="ARBA" id="ARBA00023015"/>
    </source>
</evidence>
<evidence type="ECO:0000256" key="5">
    <source>
        <dbReference type="ARBA" id="ARBA00022491"/>
    </source>
</evidence>
<dbReference type="Gene3D" id="2.30.30.1020">
    <property type="entry name" value="CCR4-NOT complex subunit 2/3/5, C-terminal domain"/>
    <property type="match status" value="1"/>
</dbReference>
<evidence type="ECO:0000256" key="2">
    <source>
        <dbReference type="ARBA" id="ARBA00004496"/>
    </source>
</evidence>
<feature type="compositionally biased region" description="Polar residues" evidence="11">
    <location>
        <begin position="400"/>
        <end position="414"/>
    </location>
</feature>
<evidence type="ECO:0000256" key="4">
    <source>
        <dbReference type="ARBA" id="ARBA00022490"/>
    </source>
</evidence>
<dbReference type="InterPro" id="IPR007207">
    <property type="entry name" value="Not_N"/>
</dbReference>
<keyword evidence="7 10" id="KW-0805">Transcription regulation</keyword>
<evidence type="ECO:0000256" key="8">
    <source>
        <dbReference type="ARBA" id="ARBA00023163"/>
    </source>
</evidence>
<dbReference type="RefSeq" id="XP_025597683.1">
    <property type="nucleotide sequence ID" value="XM_025742653.1"/>
</dbReference>
<feature type="compositionally biased region" description="Basic and acidic residues" evidence="11">
    <location>
        <begin position="237"/>
        <end position="247"/>
    </location>
</feature>
<keyword evidence="6" id="KW-0597">Phosphoprotein</keyword>